<sequence length="395" mass="42490">MRENARVTPELRGDYQELVDEISELLGAPATLENRDFELIAFGAYDSEGDLDTTALDPVRTRSILTRRSTRTVRTWFEGFGITRATGPVRIPPTPEAGVYRGRICLPVRHRGVVLGYVWLLDSDPGPTERQLTAAMDVTVRIGALLADEAQHGADLSRELRAVLVAERDWQRDMAVAELRTALGARADGLHTVVCVAPWPSADPEDAPSVRTVPGATALCTVPWGATSQSLALLVRLRSADVLTPATSAAGRLLERAGASAAGGIASARAGLAELGVAWREASAAARAALAEPRLGPVAEWAHIGPFRLLTSLPREVAQDPVVHALLSSAHRELARTAEVYLDCAGQAGRTAAELGIHRQTLYYRLSRVEHLTGLDLDDGEDRLLLHMALKGARL</sequence>
<dbReference type="RefSeq" id="WP_275779603.1">
    <property type="nucleotide sequence ID" value="NZ_BAABDE010000023.1"/>
</dbReference>
<dbReference type="PANTHER" id="PTHR33744:SF17">
    <property type="entry name" value="CONSERVED PROTEIN"/>
    <property type="match status" value="1"/>
</dbReference>
<reference evidence="3" key="1">
    <citation type="journal article" date="2019" name="Int. J. Syst. Evol. Microbiol.">
        <title>The Global Catalogue of Microorganisms (GCM) 10K type strain sequencing project: providing services to taxonomists for standard genome sequencing and annotation.</title>
        <authorList>
            <consortium name="The Broad Institute Genomics Platform"/>
            <consortium name="The Broad Institute Genome Sequencing Center for Infectious Disease"/>
            <person name="Wu L."/>
            <person name="Ma J."/>
        </authorList>
    </citation>
    <scope>NUCLEOTIDE SEQUENCE [LARGE SCALE GENOMIC DNA]</scope>
    <source>
        <strain evidence="3">JCM 17138</strain>
    </source>
</reference>
<comment type="caution">
    <text evidence="2">The sequence shown here is derived from an EMBL/GenBank/DDBJ whole genome shotgun (WGS) entry which is preliminary data.</text>
</comment>
<gene>
    <name evidence="2" type="ORF">GCM10022403_059540</name>
</gene>
<organism evidence="2 3">
    <name type="scientific">Streptomyces coacervatus</name>
    <dbReference type="NCBI Taxonomy" id="647381"/>
    <lineage>
        <taxon>Bacteria</taxon>
        <taxon>Bacillati</taxon>
        <taxon>Actinomycetota</taxon>
        <taxon>Actinomycetes</taxon>
        <taxon>Kitasatosporales</taxon>
        <taxon>Streptomycetaceae</taxon>
        <taxon>Streptomyces</taxon>
    </lineage>
</organism>
<name>A0ABP7IGZ5_9ACTN</name>
<feature type="domain" description="PucR C-terminal helix-turn-helix" evidence="1">
    <location>
        <begin position="334"/>
        <end position="391"/>
    </location>
</feature>
<evidence type="ECO:0000313" key="3">
    <source>
        <dbReference type="Proteomes" id="UP001501009"/>
    </source>
</evidence>
<accession>A0ABP7IGZ5</accession>
<dbReference type="PANTHER" id="PTHR33744">
    <property type="entry name" value="CARBOHYDRATE DIACID REGULATOR"/>
    <property type="match status" value="1"/>
</dbReference>
<protein>
    <submittedName>
        <fullName evidence="2">Helix-turn-helix domain-containing protein</fullName>
    </submittedName>
</protein>
<evidence type="ECO:0000259" key="1">
    <source>
        <dbReference type="Pfam" id="PF13556"/>
    </source>
</evidence>
<evidence type="ECO:0000313" key="2">
    <source>
        <dbReference type="EMBL" id="GAA3818208.1"/>
    </source>
</evidence>
<dbReference type="EMBL" id="BAABDE010000023">
    <property type="protein sequence ID" value="GAA3818208.1"/>
    <property type="molecule type" value="Genomic_DNA"/>
</dbReference>
<dbReference type="InterPro" id="IPR025736">
    <property type="entry name" value="PucR_C-HTH_dom"/>
</dbReference>
<dbReference type="Gene3D" id="1.10.10.2840">
    <property type="entry name" value="PucR C-terminal helix-turn-helix domain"/>
    <property type="match status" value="1"/>
</dbReference>
<dbReference type="InterPro" id="IPR051448">
    <property type="entry name" value="CdaR-like_regulators"/>
</dbReference>
<dbReference type="Proteomes" id="UP001501009">
    <property type="component" value="Unassembled WGS sequence"/>
</dbReference>
<keyword evidence="3" id="KW-1185">Reference proteome</keyword>
<proteinExistence type="predicted"/>
<dbReference type="InterPro" id="IPR042070">
    <property type="entry name" value="PucR_C-HTH_sf"/>
</dbReference>
<dbReference type="Pfam" id="PF13556">
    <property type="entry name" value="HTH_30"/>
    <property type="match status" value="1"/>
</dbReference>